<keyword evidence="3" id="KW-1185">Reference proteome</keyword>
<evidence type="ECO:0000313" key="2">
    <source>
        <dbReference type="EMBL" id="KAF2177008.1"/>
    </source>
</evidence>
<feature type="region of interest" description="Disordered" evidence="1">
    <location>
        <begin position="94"/>
        <end position="139"/>
    </location>
</feature>
<dbReference type="Proteomes" id="UP000800200">
    <property type="component" value="Unassembled WGS sequence"/>
</dbReference>
<accession>A0A6A6DEX3</accession>
<evidence type="ECO:0000313" key="3">
    <source>
        <dbReference type="Proteomes" id="UP000800200"/>
    </source>
</evidence>
<sequence>MVRTETSAEQQEETMKVQEETKHAKFLKDVTGEPYGQLELSAKESKLNRSVTHSSSEGIRQTHLLQFVRVHAAVEFHYPHREVRILSYPRHVDDQLEDRSSRSPLRESTLHVEQRTSLQTERREEQSDSSDSENTNSLGNNSIEISIEMAQHSSKSHRDAKECSVDKCLTLSTEACKEGQGHYLTDHRFELNYPTVRISEYTVLTNPGQVCPVVQTGQQNYHQLLTRIRDQLHDQVLESQGQSNPHYAATLENELRTISRIE</sequence>
<gene>
    <name evidence="2" type="ORF">K469DRAFT_697561</name>
</gene>
<feature type="region of interest" description="Disordered" evidence="1">
    <location>
        <begin position="1"/>
        <end position="21"/>
    </location>
</feature>
<proteinExistence type="predicted"/>
<evidence type="ECO:0000256" key="1">
    <source>
        <dbReference type="SAM" id="MobiDB-lite"/>
    </source>
</evidence>
<dbReference type="AlphaFoldDB" id="A0A6A6DEX3"/>
<dbReference type="EMBL" id="ML994696">
    <property type="protein sequence ID" value="KAF2177008.1"/>
    <property type="molecule type" value="Genomic_DNA"/>
</dbReference>
<feature type="compositionally biased region" description="Basic and acidic residues" evidence="1">
    <location>
        <begin position="94"/>
        <end position="126"/>
    </location>
</feature>
<reference evidence="2" key="1">
    <citation type="journal article" date="2020" name="Stud. Mycol.">
        <title>101 Dothideomycetes genomes: a test case for predicting lifestyles and emergence of pathogens.</title>
        <authorList>
            <person name="Haridas S."/>
            <person name="Albert R."/>
            <person name="Binder M."/>
            <person name="Bloem J."/>
            <person name="Labutti K."/>
            <person name="Salamov A."/>
            <person name="Andreopoulos B."/>
            <person name="Baker S."/>
            <person name="Barry K."/>
            <person name="Bills G."/>
            <person name="Bluhm B."/>
            <person name="Cannon C."/>
            <person name="Castanera R."/>
            <person name="Culley D."/>
            <person name="Daum C."/>
            <person name="Ezra D."/>
            <person name="Gonzalez J."/>
            <person name="Henrissat B."/>
            <person name="Kuo A."/>
            <person name="Liang C."/>
            <person name="Lipzen A."/>
            <person name="Lutzoni F."/>
            <person name="Magnuson J."/>
            <person name="Mondo S."/>
            <person name="Nolan M."/>
            <person name="Ohm R."/>
            <person name="Pangilinan J."/>
            <person name="Park H.-J."/>
            <person name="Ramirez L."/>
            <person name="Alfaro M."/>
            <person name="Sun H."/>
            <person name="Tritt A."/>
            <person name="Yoshinaga Y."/>
            <person name="Zwiers L.-H."/>
            <person name="Turgeon B."/>
            <person name="Goodwin S."/>
            <person name="Spatafora J."/>
            <person name="Crous P."/>
            <person name="Grigoriev I."/>
        </authorList>
    </citation>
    <scope>NUCLEOTIDE SEQUENCE</scope>
    <source>
        <strain evidence="2">CBS 207.26</strain>
    </source>
</reference>
<organism evidence="2 3">
    <name type="scientific">Zopfia rhizophila CBS 207.26</name>
    <dbReference type="NCBI Taxonomy" id="1314779"/>
    <lineage>
        <taxon>Eukaryota</taxon>
        <taxon>Fungi</taxon>
        <taxon>Dikarya</taxon>
        <taxon>Ascomycota</taxon>
        <taxon>Pezizomycotina</taxon>
        <taxon>Dothideomycetes</taxon>
        <taxon>Dothideomycetes incertae sedis</taxon>
        <taxon>Zopfiaceae</taxon>
        <taxon>Zopfia</taxon>
    </lineage>
</organism>
<protein>
    <submittedName>
        <fullName evidence="2">Uncharacterized protein</fullName>
    </submittedName>
</protein>
<name>A0A6A6DEX3_9PEZI</name>